<dbReference type="GO" id="GO:0046872">
    <property type="term" value="F:metal ion binding"/>
    <property type="evidence" value="ECO:0007669"/>
    <property type="project" value="UniProtKB-KW"/>
</dbReference>
<dbReference type="SUPFAM" id="SSF53659">
    <property type="entry name" value="Isocitrate/Isopropylmalate dehydrogenase-like"/>
    <property type="match status" value="1"/>
</dbReference>
<protein>
    <submittedName>
        <fullName evidence="4">4-hydroxythreonine-4-phosphate dehydrogenase</fullName>
        <ecNumber evidence="4">1.1.1.262</ecNumber>
    </submittedName>
</protein>
<dbReference type="EMBL" id="CP036275">
    <property type="protein sequence ID" value="QDU39254.1"/>
    <property type="molecule type" value="Genomic_DNA"/>
</dbReference>
<dbReference type="KEGG" id="mri:Mal4_35910"/>
<dbReference type="PANTHER" id="PTHR30004">
    <property type="entry name" value="4-HYDROXYTHREONINE-4-PHOSPHATE DEHYDROGENASE"/>
    <property type="match status" value="1"/>
</dbReference>
<accession>A0A517Z9U0</accession>
<dbReference type="GO" id="GO:0050570">
    <property type="term" value="F:4-hydroxythreonine-4-phosphate dehydrogenase activity"/>
    <property type="evidence" value="ECO:0007669"/>
    <property type="project" value="UniProtKB-EC"/>
</dbReference>
<evidence type="ECO:0000313" key="4">
    <source>
        <dbReference type="EMBL" id="QDU39254.1"/>
    </source>
</evidence>
<evidence type="ECO:0000313" key="5">
    <source>
        <dbReference type="Proteomes" id="UP000320496"/>
    </source>
</evidence>
<evidence type="ECO:0000256" key="3">
    <source>
        <dbReference type="ARBA" id="ARBA00023027"/>
    </source>
</evidence>
<dbReference type="RefSeq" id="WP_145370459.1">
    <property type="nucleotide sequence ID" value="NZ_CP036275.1"/>
</dbReference>
<reference evidence="4 5" key="1">
    <citation type="submission" date="2019-02" db="EMBL/GenBank/DDBJ databases">
        <title>Deep-cultivation of Planctomycetes and their phenomic and genomic characterization uncovers novel biology.</title>
        <authorList>
            <person name="Wiegand S."/>
            <person name="Jogler M."/>
            <person name="Boedeker C."/>
            <person name="Pinto D."/>
            <person name="Vollmers J."/>
            <person name="Rivas-Marin E."/>
            <person name="Kohn T."/>
            <person name="Peeters S.H."/>
            <person name="Heuer A."/>
            <person name="Rast P."/>
            <person name="Oberbeckmann S."/>
            <person name="Bunk B."/>
            <person name="Jeske O."/>
            <person name="Meyerdierks A."/>
            <person name="Storesund J.E."/>
            <person name="Kallscheuer N."/>
            <person name="Luecker S."/>
            <person name="Lage O.M."/>
            <person name="Pohl T."/>
            <person name="Merkel B.J."/>
            <person name="Hornburger P."/>
            <person name="Mueller R.-W."/>
            <person name="Bruemmer F."/>
            <person name="Labrenz M."/>
            <person name="Spormann A.M."/>
            <person name="Op den Camp H."/>
            <person name="Overmann J."/>
            <person name="Amann R."/>
            <person name="Jetten M.S.M."/>
            <person name="Mascher T."/>
            <person name="Medema M.H."/>
            <person name="Devos D.P."/>
            <person name="Kaster A.-K."/>
            <person name="Ovreas L."/>
            <person name="Rohde M."/>
            <person name="Galperin M.Y."/>
            <person name="Jogler C."/>
        </authorList>
    </citation>
    <scope>NUCLEOTIDE SEQUENCE [LARGE SCALE GENOMIC DNA]</scope>
    <source>
        <strain evidence="4 5">Mal4</strain>
    </source>
</reference>
<dbReference type="Proteomes" id="UP000320496">
    <property type="component" value="Chromosome"/>
</dbReference>
<evidence type="ECO:0000256" key="2">
    <source>
        <dbReference type="ARBA" id="ARBA00023002"/>
    </source>
</evidence>
<keyword evidence="3" id="KW-0520">NAD</keyword>
<dbReference type="NCBIfam" id="TIGR00557">
    <property type="entry name" value="pdxA"/>
    <property type="match status" value="1"/>
</dbReference>
<gene>
    <name evidence="4" type="primary">pdxA</name>
    <name evidence="4" type="ORF">Mal4_35910</name>
</gene>
<name>A0A517Z9U0_9PLAN</name>
<proteinExistence type="predicted"/>
<dbReference type="Gene3D" id="3.40.718.10">
    <property type="entry name" value="Isopropylmalate Dehydrogenase"/>
    <property type="match status" value="1"/>
</dbReference>
<dbReference type="EC" id="1.1.1.262" evidence="4"/>
<dbReference type="OrthoDB" id="9801783at2"/>
<dbReference type="InterPro" id="IPR005255">
    <property type="entry name" value="PdxA_fam"/>
</dbReference>
<sequence length="347" mass="35787">MTDSVLPRIALTMGDVAGIGPELVARAAIHDRVTAVSRPVVVGHPEVLRKGLELIGSARPVAIIEQLDVASAAPGEAVLCWNPSPVDVTGVDAGTVNAAAGQAAYDYLVAAAEAALAGTLDAIVTAPLNKYSLRQGGCPLPGHTEILADVCGRSEVAMMLYAGREGRIAAPHGLGVAHVTLHTSIASVPGLLTTARIAETIRLVHDFMRRMGCTAPRVGVCALNPHAGEQGLFGDEEARIIAPAVEAARRDGIDASDPIPADALMRRAVDGEFDGVAAIYHDQGHIALKLVAFETAVNVTLGLPIVRTSPSHGTAFDIAWQGQAKATGMLTAIEAAAQLAATRDESA</sequence>
<keyword evidence="5" id="KW-1185">Reference proteome</keyword>
<keyword evidence="2 4" id="KW-0560">Oxidoreductase</keyword>
<dbReference type="Pfam" id="PF04166">
    <property type="entry name" value="PdxA"/>
    <property type="match status" value="1"/>
</dbReference>
<dbReference type="AlphaFoldDB" id="A0A517Z9U0"/>
<dbReference type="PANTHER" id="PTHR30004:SF6">
    <property type="entry name" value="D-THREONATE 4-PHOSPHATE DEHYDROGENASE"/>
    <property type="match status" value="1"/>
</dbReference>
<keyword evidence="1" id="KW-0479">Metal-binding</keyword>
<dbReference type="GO" id="GO:0051287">
    <property type="term" value="F:NAD binding"/>
    <property type="evidence" value="ECO:0007669"/>
    <property type="project" value="InterPro"/>
</dbReference>
<evidence type="ECO:0000256" key="1">
    <source>
        <dbReference type="ARBA" id="ARBA00022723"/>
    </source>
</evidence>
<organism evidence="4 5">
    <name type="scientific">Maioricimonas rarisocia</name>
    <dbReference type="NCBI Taxonomy" id="2528026"/>
    <lineage>
        <taxon>Bacteria</taxon>
        <taxon>Pseudomonadati</taxon>
        <taxon>Planctomycetota</taxon>
        <taxon>Planctomycetia</taxon>
        <taxon>Planctomycetales</taxon>
        <taxon>Planctomycetaceae</taxon>
        <taxon>Maioricimonas</taxon>
    </lineage>
</organism>